<evidence type="ECO:0000313" key="8">
    <source>
        <dbReference type="Proteomes" id="UP001375743"/>
    </source>
</evidence>
<keyword evidence="2" id="KW-0285">Flavoprotein</keyword>
<keyword evidence="3" id="KW-0274">FAD</keyword>
<dbReference type="SUPFAM" id="SSF55424">
    <property type="entry name" value="FAD/NAD-linked reductases, dimerisation (C-terminal) domain"/>
    <property type="match status" value="1"/>
</dbReference>
<dbReference type="PANTHER" id="PTHR43557:SF2">
    <property type="entry name" value="RIESKE DOMAIN-CONTAINING PROTEIN-RELATED"/>
    <property type="match status" value="1"/>
</dbReference>
<dbReference type="Pfam" id="PF14759">
    <property type="entry name" value="Reductase_C"/>
    <property type="match status" value="1"/>
</dbReference>
<feature type="domain" description="FAD/NAD(P)-binding" evidence="5">
    <location>
        <begin position="6"/>
        <end position="302"/>
    </location>
</feature>
<reference evidence="7 8" key="1">
    <citation type="submission" date="2024-01" db="EMBL/GenBank/DDBJ databases">
        <title>Multi-omics insights into the function and evolution of sodium benzoate biodegradation pathways in Benzoatithermus flavus gen. nov., sp. nov. from hot spring.</title>
        <authorList>
            <person name="Hu C.-J."/>
            <person name="Li W.-J."/>
        </authorList>
    </citation>
    <scope>NUCLEOTIDE SEQUENCE [LARGE SCALE GENOMIC DNA]</scope>
    <source>
        <strain evidence="7 8">SYSU G07066</strain>
    </source>
</reference>
<dbReference type="PRINTS" id="PR00368">
    <property type="entry name" value="FADPNR"/>
</dbReference>
<dbReference type="Gene3D" id="3.50.50.60">
    <property type="entry name" value="FAD/NAD(P)-binding domain"/>
    <property type="match status" value="2"/>
</dbReference>
<evidence type="ECO:0000256" key="4">
    <source>
        <dbReference type="ARBA" id="ARBA00023002"/>
    </source>
</evidence>
<proteinExistence type="predicted"/>
<evidence type="ECO:0000259" key="5">
    <source>
        <dbReference type="Pfam" id="PF07992"/>
    </source>
</evidence>
<evidence type="ECO:0000256" key="3">
    <source>
        <dbReference type="ARBA" id="ARBA00022827"/>
    </source>
</evidence>
<comment type="cofactor">
    <cofactor evidence="1">
        <name>FAD</name>
        <dbReference type="ChEBI" id="CHEBI:57692"/>
    </cofactor>
</comment>
<sequence>MQQRGMVIVGAGQTGGRAALTLREQGYDGRIVLIGDEPAPPYERPPLSKAFLTGKAEAAAFTFAAEDALRKAGIELRAPARAAAIDRGRQEIVLAGGERIPYDRLLLATGRAARRLPLAPAVADRVHYLRTLADADRLKQGLARGGDLVVIGGGFIGLEVAASAVALGCRVTVVELAPRLLARAVPVPLAEIVAARHRAAGVELILNATVRALGVAEGGGLRVELLDGRVLAADHVLAGIGAVPRDRLAAEAGLPVDGGIVVDAMLATSDPMIFAAGDVCAFPCGNGGLARLEAWKNADAQGALAARNMLGAGEAYRELPWFWSDQYELTLQVAGWPERGARLVERSVPGGRLLFHLDAAARLVGVSSIGPASVAKEVLLARMLLERGLSPAAAQLADPAQKLKALLR</sequence>
<dbReference type="Pfam" id="PF07992">
    <property type="entry name" value="Pyr_redox_2"/>
    <property type="match status" value="1"/>
</dbReference>
<dbReference type="EMBL" id="JBBLZC010000011">
    <property type="protein sequence ID" value="MEK0084008.1"/>
    <property type="molecule type" value="Genomic_DNA"/>
</dbReference>
<evidence type="ECO:0000259" key="6">
    <source>
        <dbReference type="Pfam" id="PF14759"/>
    </source>
</evidence>
<gene>
    <name evidence="7" type="ORF">U1T56_12665</name>
</gene>
<feature type="domain" description="Reductase C-terminal" evidence="6">
    <location>
        <begin position="321"/>
        <end position="407"/>
    </location>
</feature>
<keyword evidence="4" id="KW-0560">Oxidoreductase</keyword>
<dbReference type="PANTHER" id="PTHR43557">
    <property type="entry name" value="APOPTOSIS-INDUCING FACTOR 1"/>
    <property type="match status" value="1"/>
</dbReference>
<name>A0ABU8XS09_9PROT</name>
<dbReference type="InterPro" id="IPR036188">
    <property type="entry name" value="FAD/NAD-bd_sf"/>
</dbReference>
<comment type="caution">
    <text evidence="7">The sequence shown here is derived from an EMBL/GenBank/DDBJ whole genome shotgun (WGS) entry which is preliminary data.</text>
</comment>
<evidence type="ECO:0000256" key="2">
    <source>
        <dbReference type="ARBA" id="ARBA00022630"/>
    </source>
</evidence>
<evidence type="ECO:0000313" key="7">
    <source>
        <dbReference type="EMBL" id="MEK0084008.1"/>
    </source>
</evidence>
<keyword evidence="8" id="KW-1185">Reference proteome</keyword>
<accession>A0ABU8XS09</accession>
<dbReference type="Proteomes" id="UP001375743">
    <property type="component" value="Unassembled WGS sequence"/>
</dbReference>
<dbReference type="Gene3D" id="3.30.390.30">
    <property type="match status" value="1"/>
</dbReference>
<dbReference type="InterPro" id="IPR028202">
    <property type="entry name" value="Reductase_C"/>
</dbReference>
<dbReference type="InterPro" id="IPR050446">
    <property type="entry name" value="FAD-oxidoreductase/Apoptosis"/>
</dbReference>
<evidence type="ECO:0000256" key="1">
    <source>
        <dbReference type="ARBA" id="ARBA00001974"/>
    </source>
</evidence>
<dbReference type="PRINTS" id="PR00411">
    <property type="entry name" value="PNDRDTASEI"/>
</dbReference>
<dbReference type="RefSeq" id="WP_418159857.1">
    <property type="nucleotide sequence ID" value="NZ_JBBLZC010000011.1"/>
</dbReference>
<dbReference type="SUPFAM" id="SSF51905">
    <property type="entry name" value="FAD/NAD(P)-binding domain"/>
    <property type="match status" value="2"/>
</dbReference>
<dbReference type="InterPro" id="IPR023753">
    <property type="entry name" value="FAD/NAD-binding_dom"/>
</dbReference>
<dbReference type="InterPro" id="IPR016156">
    <property type="entry name" value="FAD/NAD-linked_Rdtase_dimer_sf"/>
</dbReference>
<organism evidence="7 8">
    <name type="scientific">Benzoatithermus flavus</name>
    <dbReference type="NCBI Taxonomy" id="3108223"/>
    <lineage>
        <taxon>Bacteria</taxon>
        <taxon>Pseudomonadati</taxon>
        <taxon>Pseudomonadota</taxon>
        <taxon>Alphaproteobacteria</taxon>
        <taxon>Geminicoccales</taxon>
        <taxon>Geminicoccaceae</taxon>
        <taxon>Benzoatithermus</taxon>
    </lineage>
</organism>
<protein>
    <submittedName>
        <fullName evidence="7">FAD-dependent oxidoreductase</fullName>
    </submittedName>
</protein>